<protein>
    <submittedName>
        <fullName evidence="1">Uncharacterized protein</fullName>
    </submittedName>
</protein>
<evidence type="ECO:0000313" key="2">
    <source>
        <dbReference type="Proteomes" id="UP000054783"/>
    </source>
</evidence>
<evidence type="ECO:0000313" key="1">
    <source>
        <dbReference type="EMBL" id="KRY07813.1"/>
    </source>
</evidence>
<reference evidence="1 2" key="1">
    <citation type="submission" date="2015-01" db="EMBL/GenBank/DDBJ databases">
        <title>Evolution of Trichinella species and genotypes.</title>
        <authorList>
            <person name="Korhonen P.K."/>
            <person name="Edoardo P."/>
            <person name="Giuseppe L.R."/>
            <person name="Gasser R.B."/>
        </authorList>
    </citation>
    <scope>NUCLEOTIDE SEQUENCE [LARGE SCALE GENOMIC DNA]</scope>
    <source>
        <strain evidence="1">ISS2496</strain>
    </source>
</reference>
<comment type="caution">
    <text evidence="1">The sequence shown here is derived from an EMBL/GenBank/DDBJ whole genome shotgun (WGS) entry which is preliminary data.</text>
</comment>
<gene>
    <name evidence="1" type="ORF">T12_4064</name>
</gene>
<dbReference type="OrthoDB" id="10307422at2759"/>
<dbReference type="AlphaFoldDB" id="A0A0V0Z5J4"/>
<dbReference type="Proteomes" id="UP000054783">
    <property type="component" value="Unassembled WGS sequence"/>
</dbReference>
<dbReference type="EMBL" id="JYDQ01000401">
    <property type="protein sequence ID" value="KRY07813.1"/>
    <property type="molecule type" value="Genomic_DNA"/>
</dbReference>
<name>A0A0V0Z5J4_9BILA</name>
<keyword evidence="2" id="KW-1185">Reference proteome</keyword>
<accession>A0A0V0Z5J4</accession>
<sequence>MDSFNAHCPHFWHLIWVCIKIQQQRLLPDRVLTLRDSHHLPSRLNQLRAKLYCSEISKKLFPDYHDRRTTIRTCSNIVVRPHKILQDKTFYFAASSTSAEFWRNRFKIGKPWKGIAFVASTGKLNLLIRLTFLLG</sequence>
<organism evidence="1 2">
    <name type="scientific">Trichinella patagoniensis</name>
    <dbReference type="NCBI Taxonomy" id="990121"/>
    <lineage>
        <taxon>Eukaryota</taxon>
        <taxon>Metazoa</taxon>
        <taxon>Ecdysozoa</taxon>
        <taxon>Nematoda</taxon>
        <taxon>Enoplea</taxon>
        <taxon>Dorylaimia</taxon>
        <taxon>Trichinellida</taxon>
        <taxon>Trichinellidae</taxon>
        <taxon>Trichinella</taxon>
    </lineage>
</organism>
<proteinExistence type="predicted"/>